<protein>
    <recommendedName>
        <fullName evidence="3">Galaxin-like repeats domain-containing protein</fullName>
    </recommendedName>
</protein>
<feature type="signal peptide" evidence="2">
    <location>
        <begin position="1"/>
        <end position="22"/>
    </location>
</feature>
<evidence type="ECO:0000259" key="3">
    <source>
        <dbReference type="Pfam" id="PF24748"/>
    </source>
</evidence>
<sequence length="828" mass="91851">MDVRLTACYTVLVAVSVSLVSGKAGPDLKFCGSEKYNGTSGEWDCCGGEAHGEVYNTQQSTCCSDGISSVIHQFKEGFHCCGTDYINSATYKCCTTKYDHKKPKTYNFQHYMCCATQHDTKISHYMPTVDITDNLATCCGLDTMYKGDPDKTCCNDKIVKQTAGQGCCADQGLFDNSTHMCCQGEKTVKRSECCQGQVHSPEEGRTACCAGTAYNPNTHSCCQDTVVNGTGQCCGKAVMDPNMDSCCQDTVEQNASVPQTSPYHGCCGSHSMNNQTHTCCNSTAVPKEVGKACCGKGTYDLESELCCGPDHDVVQTKATNNTQCCGSTTYEFGEEKCCWAALKIPAGRECCRYRDYDPRNATCCGGQVHDGIPKDKKMCCGDTMRTDQQLCCQDNNWKYQLLTKRGQEDKCCLDHDTNHILIYDSEDMVCLHGKLSFKVQGQPRCGSTYFDPREKICCSGVLHSKGDEADRMCCGRSTRAYSPSYQSCCHGRIRTDPGHIWGCCRGKFYHKNEHDCSGPHQRLVSYVGETPTRPPPDIQTSPAGEMITCAGKKYGRWSEDGRERRCCDEKRNDKTYFPHNQTCCGSRVFDLPDETAGCCQGVAYDNTTQCCIQQKVQNCTDQPTPSNPTHTKVQFSCSGYKHDKYDEQGNERQCCGHSAKSYTPATQKCCGTRVADIPSSKAGSTTLTTTTTTVDPSTPTPPWKPNYSECVFSAKVQEELEVPLMNTNMTTFILTDIDDGTATSKRQTNKNNKSLQNYLFMQVHRCQCPTFRVGRRYLFLTDANIASGAFVYDPLNDVVIRYKLDRMFLIKKLHKRGKCYGEVYYPTI</sequence>
<dbReference type="PANTHER" id="PTHR34490:SF1">
    <property type="entry name" value="GALAXIN-LIKE"/>
    <property type="match status" value="1"/>
</dbReference>
<evidence type="ECO:0000256" key="2">
    <source>
        <dbReference type="SAM" id="SignalP"/>
    </source>
</evidence>
<name>C3XZM6_BRAFL</name>
<evidence type="ECO:0000313" key="4">
    <source>
        <dbReference type="EMBL" id="EEN66547.1"/>
    </source>
</evidence>
<dbReference type="eggNOG" id="ENOG502S6C3">
    <property type="taxonomic scope" value="Eukaryota"/>
</dbReference>
<dbReference type="PANTHER" id="PTHR34490">
    <property type="entry name" value="PROTEIN CBG12054-RELATED"/>
    <property type="match status" value="1"/>
</dbReference>
<feature type="chain" id="PRO_5002934954" description="Galaxin-like repeats domain-containing protein" evidence="2">
    <location>
        <begin position="23"/>
        <end position="828"/>
    </location>
</feature>
<dbReference type="InParanoid" id="C3XZM6"/>
<dbReference type="EMBL" id="GG666475">
    <property type="protein sequence ID" value="EEN66547.1"/>
    <property type="molecule type" value="Genomic_DNA"/>
</dbReference>
<accession>C3XZM6</accession>
<dbReference type="AlphaFoldDB" id="C3XZM6"/>
<feature type="domain" description="Galaxin-like repeats" evidence="3">
    <location>
        <begin position="265"/>
        <end position="393"/>
    </location>
</feature>
<proteinExistence type="predicted"/>
<reference evidence="4" key="1">
    <citation type="journal article" date="2008" name="Nature">
        <title>The amphioxus genome and the evolution of the chordate karyotype.</title>
        <authorList>
            <consortium name="US DOE Joint Genome Institute (JGI-PGF)"/>
            <person name="Putnam N.H."/>
            <person name="Butts T."/>
            <person name="Ferrier D.E.K."/>
            <person name="Furlong R.F."/>
            <person name="Hellsten U."/>
            <person name="Kawashima T."/>
            <person name="Robinson-Rechavi M."/>
            <person name="Shoguchi E."/>
            <person name="Terry A."/>
            <person name="Yu J.-K."/>
            <person name="Benito-Gutierrez E.L."/>
            <person name="Dubchak I."/>
            <person name="Garcia-Fernandez J."/>
            <person name="Gibson-Brown J.J."/>
            <person name="Grigoriev I.V."/>
            <person name="Horton A.C."/>
            <person name="de Jong P.J."/>
            <person name="Jurka J."/>
            <person name="Kapitonov V.V."/>
            <person name="Kohara Y."/>
            <person name="Kuroki Y."/>
            <person name="Lindquist E."/>
            <person name="Lucas S."/>
            <person name="Osoegawa K."/>
            <person name="Pennacchio L.A."/>
            <person name="Salamov A.A."/>
            <person name="Satou Y."/>
            <person name="Sauka-Spengler T."/>
            <person name="Schmutz J."/>
            <person name="Shin-I T."/>
            <person name="Toyoda A."/>
            <person name="Bronner-Fraser M."/>
            <person name="Fujiyama A."/>
            <person name="Holland L.Z."/>
            <person name="Holland P.W.H."/>
            <person name="Satoh N."/>
            <person name="Rokhsar D.S."/>
        </authorList>
    </citation>
    <scope>NUCLEOTIDE SEQUENCE [LARGE SCALE GENOMIC DNA]</scope>
    <source>
        <strain evidence="4">S238N-H82</strain>
        <tissue evidence="4">Testes</tissue>
    </source>
</reference>
<dbReference type="Pfam" id="PF24748">
    <property type="entry name" value="Galaxin_repeat"/>
    <property type="match status" value="3"/>
</dbReference>
<feature type="domain" description="Galaxin-like repeats" evidence="3">
    <location>
        <begin position="44"/>
        <end position="184"/>
    </location>
</feature>
<feature type="region of interest" description="Disordered" evidence="1">
    <location>
        <begin position="681"/>
        <end position="700"/>
    </location>
</feature>
<dbReference type="SUPFAM" id="SSF50242">
    <property type="entry name" value="TIMP-like"/>
    <property type="match status" value="1"/>
</dbReference>
<gene>
    <name evidence="4" type="ORF">BRAFLDRAFT_65704</name>
</gene>
<dbReference type="InterPro" id="IPR056601">
    <property type="entry name" value="Galaxin_dom"/>
</dbReference>
<organism>
    <name type="scientific">Branchiostoma floridae</name>
    <name type="common">Florida lancelet</name>
    <name type="synonym">Amphioxus</name>
    <dbReference type="NCBI Taxonomy" id="7739"/>
    <lineage>
        <taxon>Eukaryota</taxon>
        <taxon>Metazoa</taxon>
        <taxon>Chordata</taxon>
        <taxon>Cephalochordata</taxon>
        <taxon>Leptocardii</taxon>
        <taxon>Amphioxiformes</taxon>
        <taxon>Branchiostomatidae</taxon>
        <taxon>Branchiostoma</taxon>
    </lineage>
</organism>
<feature type="domain" description="Galaxin-like repeats" evidence="3">
    <location>
        <begin position="565"/>
        <end position="678"/>
    </location>
</feature>
<dbReference type="InterPro" id="IPR055284">
    <property type="entry name" value="Galaxin-like"/>
</dbReference>
<dbReference type="InterPro" id="IPR008993">
    <property type="entry name" value="TIMP-like_OB-fold"/>
</dbReference>
<keyword evidence="2" id="KW-0732">Signal</keyword>
<evidence type="ECO:0000256" key="1">
    <source>
        <dbReference type="SAM" id="MobiDB-lite"/>
    </source>
</evidence>
<feature type="compositionally biased region" description="Low complexity" evidence="1">
    <location>
        <begin position="685"/>
        <end position="697"/>
    </location>
</feature>